<accession>A0A7K0DTJ8</accession>
<dbReference type="Proteomes" id="UP000431401">
    <property type="component" value="Unassembled WGS sequence"/>
</dbReference>
<evidence type="ECO:0000313" key="2">
    <source>
        <dbReference type="EMBL" id="MQY29066.1"/>
    </source>
</evidence>
<name>A0A7K0DTJ8_9NOCA</name>
<proteinExistence type="predicted"/>
<evidence type="ECO:0000256" key="1">
    <source>
        <dbReference type="SAM" id="MobiDB-lite"/>
    </source>
</evidence>
<feature type="region of interest" description="Disordered" evidence="1">
    <location>
        <begin position="55"/>
        <end position="86"/>
    </location>
</feature>
<sequence length="86" mass="8952">MGAGRVKPRRRAIDTAVVPMPIEVTPRGGGDIRGLRKAGGFGSYGAVGFRATPPISRIPAPIEPEPEADTETERELAVAGSAADQQ</sequence>
<dbReference type="AlphaFoldDB" id="A0A7K0DTJ8"/>
<evidence type="ECO:0000313" key="3">
    <source>
        <dbReference type="Proteomes" id="UP000431401"/>
    </source>
</evidence>
<keyword evidence="3" id="KW-1185">Reference proteome</keyword>
<comment type="caution">
    <text evidence="2">The sequence shown here is derived from an EMBL/GenBank/DDBJ whole genome shotgun (WGS) entry which is preliminary data.</text>
</comment>
<dbReference type="EMBL" id="WEGI01000010">
    <property type="protein sequence ID" value="MQY29066.1"/>
    <property type="molecule type" value="Genomic_DNA"/>
</dbReference>
<protein>
    <submittedName>
        <fullName evidence="2">Uncharacterized protein</fullName>
    </submittedName>
</protein>
<gene>
    <name evidence="2" type="ORF">NRB56_46550</name>
</gene>
<reference evidence="2 3" key="1">
    <citation type="submission" date="2019-10" db="EMBL/GenBank/DDBJ databases">
        <title>Nocardia macrotermitis sp. nov. and Nocardia aurantia sp. nov., isolated from the gut of fungus growing-termite Macrotermes natalensis.</title>
        <authorList>
            <person name="Benndorf R."/>
            <person name="Schwitalla J."/>
            <person name="Martin K."/>
            <person name="De Beer W."/>
            <person name="Kaster A.-K."/>
            <person name="Vollmers J."/>
            <person name="Poulsen M."/>
            <person name="Beemelmanns C."/>
        </authorList>
    </citation>
    <scope>NUCLEOTIDE SEQUENCE [LARGE SCALE GENOMIC DNA]</scope>
    <source>
        <strain evidence="2 3">RB56</strain>
    </source>
</reference>
<organism evidence="2 3">
    <name type="scientific">Nocardia aurantia</name>
    <dbReference type="NCBI Taxonomy" id="2585199"/>
    <lineage>
        <taxon>Bacteria</taxon>
        <taxon>Bacillati</taxon>
        <taxon>Actinomycetota</taxon>
        <taxon>Actinomycetes</taxon>
        <taxon>Mycobacteriales</taxon>
        <taxon>Nocardiaceae</taxon>
        <taxon>Nocardia</taxon>
    </lineage>
</organism>